<protein>
    <submittedName>
        <fullName evidence="1">Uncharacterized protein</fullName>
    </submittedName>
</protein>
<accession>A0ABY7FZW9</accession>
<evidence type="ECO:0000313" key="1">
    <source>
        <dbReference type="EMBL" id="WAR26592.1"/>
    </source>
</evidence>
<sequence length="83" mass="9651">MLCHPRHVQPTKSYKISSLRLLKEWRKLTSDPFILDIVQNIKVLCDNTTAVNYVNNMGGIVSEKGDSVSLKTWEWENFRPRGF</sequence>
<keyword evidence="2" id="KW-1185">Reference proteome</keyword>
<evidence type="ECO:0000313" key="2">
    <source>
        <dbReference type="Proteomes" id="UP001164746"/>
    </source>
</evidence>
<dbReference type="Proteomes" id="UP001164746">
    <property type="component" value="Chromosome 14"/>
</dbReference>
<name>A0ABY7FZW9_MYAAR</name>
<organism evidence="1 2">
    <name type="scientific">Mya arenaria</name>
    <name type="common">Soft-shell clam</name>
    <dbReference type="NCBI Taxonomy" id="6604"/>
    <lineage>
        <taxon>Eukaryota</taxon>
        <taxon>Metazoa</taxon>
        <taxon>Spiralia</taxon>
        <taxon>Lophotrochozoa</taxon>
        <taxon>Mollusca</taxon>
        <taxon>Bivalvia</taxon>
        <taxon>Autobranchia</taxon>
        <taxon>Heteroconchia</taxon>
        <taxon>Euheterodonta</taxon>
        <taxon>Imparidentia</taxon>
        <taxon>Neoheterodontei</taxon>
        <taxon>Myida</taxon>
        <taxon>Myoidea</taxon>
        <taxon>Myidae</taxon>
        <taxon>Mya</taxon>
    </lineage>
</organism>
<gene>
    <name evidence="1" type="ORF">MAR_012296</name>
</gene>
<dbReference type="EMBL" id="CP111025">
    <property type="protein sequence ID" value="WAR26592.1"/>
    <property type="molecule type" value="Genomic_DNA"/>
</dbReference>
<proteinExistence type="predicted"/>
<reference evidence="1" key="1">
    <citation type="submission" date="2022-11" db="EMBL/GenBank/DDBJ databases">
        <title>Centuries of genome instability and evolution in soft-shell clam transmissible cancer (bioRxiv).</title>
        <authorList>
            <person name="Hart S.F.M."/>
            <person name="Yonemitsu M.A."/>
            <person name="Giersch R.M."/>
            <person name="Beal B.F."/>
            <person name="Arriagada G."/>
            <person name="Davis B.W."/>
            <person name="Ostrander E.A."/>
            <person name="Goff S.P."/>
            <person name="Metzger M.J."/>
        </authorList>
    </citation>
    <scope>NUCLEOTIDE SEQUENCE</scope>
    <source>
        <strain evidence="1">MELC-2E11</strain>
        <tissue evidence="1">Siphon/mantle</tissue>
    </source>
</reference>